<evidence type="ECO:0000256" key="5">
    <source>
        <dbReference type="ARBA" id="ARBA00022692"/>
    </source>
</evidence>
<dbReference type="EMBL" id="JAIPME010000002">
    <property type="protein sequence ID" value="MBZ2386549.1"/>
    <property type="molecule type" value="Genomic_DNA"/>
</dbReference>
<evidence type="ECO:0000313" key="11">
    <source>
        <dbReference type="EMBL" id="MBZ2386549.1"/>
    </source>
</evidence>
<feature type="transmembrane region" description="Helical" evidence="9">
    <location>
        <begin position="329"/>
        <end position="350"/>
    </location>
</feature>
<dbReference type="InterPro" id="IPR004501">
    <property type="entry name" value="PTS_EIIC_3"/>
</dbReference>
<comment type="function">
    <text evidence="8">The phosphoenolpyruvate-dependent sugar phosphotransferase system (PTS), a major carbohydrate active -transport system, catalyzes the phosphorylation of incoming sugar substrates concomitant with their translocation across the cell membrane.</text>
</comment>
<keyword evidence="4 8" id="KW-0762">Sugar transport</keyword>
<comment type="subcellular location">
    <subcellularLocation>
        <location evidence="1">Cell membrane</location>
        <topology evidence="1">Multi-pass membrane protein</topology>
    </subcellularLocation>
</comment>
<dbReference type="Proteomes" id="UP000734271">
    <property type="component" value="Unassembled WGS sequence"/>
</dbReference>
<dbReference type="InterPro" id="IPR003352">
    <property type="entry name" value="PTS_EIIC"/>
</dbReference>
<keyword evidence="12" id="KW-1185">Reference proteome</keyword>
<dbReference type="InterPro" id="IPR004796">
    <property type="entry name" value="PTS_IIC_cello"/>
</dbReference>
<dbReference type="PANTHER" id="PTHR33989">
    <property type="match status" value="1"/>
</dbReference>
<feature type="transmembrane region" description="Helical" evidence="9">
    <location>
        <begin position="190"/>
        <end position="210"/>
    </location>
</feature>
<dbReference type="PANTHER" id="PTHR33989:SF11">
    <property type="entry name" value="LICHENAN PERMEASE IIC COMPONENT"/>
    <property type="match status" value="1"/>
</dbReference>
<feature type="transmembrane region" description="Helical" evidence="9">
    <location>
        <begin position="34"/>
        <end position="55"/>
    </location>
</feature>
<feature type="transmembrane region" description="Helical" evidence="9">
    <location>
        <begin position="230"/>
        <end position="253"/>
    </location>
</feature>
<evidence type="ECO:0000256" key="6">
    <source>
        <dbReference type="ARBA" id="ARBA00022989"/>
    </source>
</evidence>
<evidence type="ECO:0000256" key="4">
    <source>
        <dbReference type="ARBA" id="ARBA00022597"/>
    </source>
</evidence>
<dbReference type="Pfam" id="PF02378">
    <property type="entry name" value="PTS_EIIC"/>
    <property type="match status" value="1"/>
</dbReference>
<dbReference type="InterPro" id="IPR051088">
    <property type="entry name" value="PTS_Sugar-EIIC/EIIB"/>
</dbReference>
<sequence length="444" mass="48595">MKKQSFMDKLEEKLMPMAAKISGNAHLQSIRDGFALAMPLLIIGSMFMLISNFPIQSWMDLLRSTEVNGNTIASYFSAATNATFTIMSIFVVIGIGYAYGGKLKVNQIFSGIVSLVAWFILMPFSFEFTPEGSEEALTVNGLSFDWLGSKGVFIGIISAFLAVRIYKIIIDKGLVIKMPAGVPPTVGQSFAALLPAAFVMTAFVLIRFIFSLTPWDNAFNFVYSVLQLPLQHIGGTLTAMILVYLFAHILWFLGIHGTNITDSMFMPILYALSAENLAKVNAGQLPENIINVQFQNLFATYGGAGSTLSLLIVAVLIAKSKRLKQLSKLSILPAIFGINEPVIYGLPIVLNPLLMVPFILVPTINIIISYVTMNIGLVPIPNGVIMPWTTPPIVSGFLSSNWQGAVLQLFLIVLGCLIYYPFVVAIDKNNLIQEEELANESEEA</sequence>
<proteinExistence type="predicted"/>
<keyword evidence="7 8" id="KW-0472">Membrane</keyword>
<evidence type="ECO:0000256" key="8">
    <source>
        <dbReference type="PIRNR" id="PIRNR006351"/>
    </source>
</evidence>
<feature type="transmembrane region" description="Helical" evidence="9">
    <location>
        <begin position="75"/>
        <end position="99"/>
    </location>
</feature>
<organism evidence="11 12">
    <name type="scientific">Anaerococcus murdochii</name>
    <dbReference type="NCBI Taxonomy" id="411577"/>
    <lineage>
        <taxon>Bacteria</taxon>
        <taxon>Bacillati</taxon>
        <taxon>Bacillota</taxon>
        <taxon>Tissierellia</taxon>
        <taxon>Tissierellales</taxon>
        <taxon>Peptoniphilaceae</taxon>
        <taxon>Anaerococcus</taxon>
    </lineage>
</organism>
<evidence type="ECO:0000259" key="10">
    <source>
        <dbReference type="PROSITE" id="PS51105"/>
    </source>
</evidence>
<comment type="caution">
    <text evidence="11">The sequence shown here is derived from an EMBL/GenBank/DDBJ whole genome shotgun (WGS) entry which is preliminary data.</text>
</comment>
<keyword evidence="5 9" id="KW-0812">Transmembrane</keyword>
<dbReference type="NCBIfam" id="TIGR00410">
    <property type="entry name" value="lacE"/>
    <property type="match status" value="1"/>
</dbReference>
<dbReference type="RefSeq" id="WP_223418704.1">
    <property type="nucleotide sequence ID" value="NZ_JAIPME010000002.1"/>
</dbReference>
<keyword evidence="3 8" id="KW-1003">Cell membrane</keyword>
<evidence type="ECO:0000256" key="9">
    <source>
        <dbReference type="SAM" id="Phobius"/>
    </source>
</evidence>
<protein>
    <recommendedName>
        <fullName evidence="8">Permease IIC component</fullName>
    </recommendedName>
</protein>
<reference evidence="11 12" key="1">
    <citation type="submission" date="2021-08" db="EMBL/GenBank/DDBJ databases">
        <title>FDA dAtabase for Regulatory Grade micrObial Sequences (FDA-ARGOS): Supporting development and validation of Infectious Disease Dx tests.</title>
        <authorList>
            <person name="Sproer C."/>
            <person name="Gronow S."/>
            <person name="Severitt S."/>
            <person name="Schroder I."/>
            <person name="Tallon L."/>
            <person name="Sadzewicz L."/>
            <person name="Zhao X."/>
            <person name="Boylan J."/>
            <person name="Ott S."/>
            <person name="Bowen H."/>
            <person name="Vavikolanu K."/>
            <person name="Hazen T."/>
            <person name="Aluvathingal J."/>
            <person name="Nadendla S."/>
            <person name="Lowell S."/>
            <person name="Myers T."/>
            <person name="Yan Y."/>
            <person name="Sichtig H."/>
        </authorList>
    </citation>
    <scope>NUCLEOTIDE SEQUENCE [LARGE SCALE GENOMIC DNA]</scope>
    <source>
        <strain evidence="11 12">FDAARGOS_1460</strain>
    </source>
</reference>
<evidence type="ECO:0000256" key="7">
    <source>
        <dbReference type="ARBA" id="ARBA00023136"/>
    </source>
</evidence>
<evidence type="ECO:0000256" key="2">
    <source>
        <dbReference type="ARBA" id="ARBA00022448"/>
    </source>
</evidence>
<evidence type="ECO:0000256" key="3">
    <source>
        <dbReference type="ARBA" id="ARBA00022475"/>
    </source>
</evidence>
<accession>A0ABS7SYD0</accession>
<feature type="transmembrane region" description="Helical" evidence="9">
    <location>
        <begin position="298"/>
        <end position="317"/>
    </location>
</feature>
<dbReference type="PROSITE" id="PS51105">
    <property type="entry name" value="PTS_EIIC_TYPE_3"/>
    <property type="match status" value="1"/>
</dbReference>
<feature type="transmembrane region" description="Helical" evidence="9">
    <location>
        <begin position="108"/>
        <end position="126"/>
    </location>
</feature>
<keyword evidence="6 9" id="KW-1133">Transmembrane helix</keyword>
<dbReference type="PIRSF" id="PIRSF006351">
    <property type="entry name" value="PTS_EIIC-Cellobiose"/>
    <property type="match status" value="1"/>
</dbReference>
<feature type="domain" description="PTS EIIC type-3" evidence="10">
    <location>
        <begin position="10"/>
        <end position="422"/>
    </location>
</feature>
<name>A0ABS7SYD0_9FIRM</name>
<feature type="transmembrane region" description="Helical" evidence="9">
    <location>
        <begin position="356"/>
        <end position="380"/>
    </location>
</feature>
<gene>
    <name evidence="11" type="ORF">K8P03_04465</name>
</gene>
<evidence type="ECO:0000256" key="1">
    <source>
        <dbReference type="ARBA" id="ARBA00004651"/>
    </source>
</evidence>
<evidence type="ECO:0000313" key="12">
    <source>
        <dbReference type="Proteomes" id="UP000734271"/>
    </source>
</evidence>
<feature type="transmembrane region" description="Helical" evidence="9">
    <location>
        <begin position="401"/>
        <end position="422"/>
    </location>
</feature>
<keyword evidence="2 8" id="KW-0813">Transport</keyword>
<feature type="transmembrane region" description="Helical" evidence="9">
    <location>
        <begin position="146"/>
        <end position="169"/>
    </location>
</feature>